<dbReference type="InterPro" id="IPR036412">
    <property type="entry name" value="HAD-like_sf"/>
</dbReference>
<dbReference type="SUPFAM" id="SSF56784">
    <property type="entry name" value="HAD-like"/>
    <property type="match status" value="1"/>
</dbReference>
<dbReference type="CDD" id="cd01427">
    <property type="entry name" value="HAD_like"/>
    <property type="match status" value="1"/>
</dbReference>
<dbReference type="GO" id="GO:0008967">
    <property type="term" value="F:phosphoglycolate phosphatase activity"/>
    <property type="evidence" value="ECO:0007669"/>
    <property type="project" value="UniProtKB-EC"/>
</dbReference>
<keyword evidence="6" id="KW-1185">Reference proteome</keyword>
<evidence type="ECO:0000256" key="2">
    <source>
        <dbReference type="ARBA" id="ARBA00004818"/>
    </source>
</evidence>
<dbReference type="OrthoDB" id="9781311at2"/>
<organism evidence="5 6">
    <name type="scientific">Planctopirus hydrillae</name>
    <dbReference type="NCBI Taxonomy" id="1841610"/>
    <lineage>
        <taxon>Bacteria</taxon>
        <taxon>Pseudomonadati</taxon>
        <taxon>Planctomycetota</taxon>
        <taxon>Planctomycetia</taxon>
        <taxon>Planctomycetales</taxon>
        <taxon>Planctomycetaceae</taxon>
        <taxon>Planctopirus</taxon>
    </lineage>
</organism>
<evidence type="ECO:0000256" key="1">
    <source>
        <dbReference type="ARBA" id="ARBA00000830"/>
    </source>
</evidence>
<evidence type="ECO:0000256" key="3">
    <source>
        <dbReference type="ARBA" id="ARBA00006171"/>
    </source>
</evidence>
<comment type="caution">
    <text evidence="5">The sequence shown here is derived from an EMBL/GenBank/DDBJ whole genome shotgun (WGS) entry which is preliminary data.</text>
</comment>
<evidence type="ECO:0000256" key="4">
    <source>
        <dbReference type="ARBA" id="ARBA00013078"/>
    </source>
</evidence>
<dbReference type="STRING" id="1841610.A6X21_09390"/>
<reference evidence="5 6" key="1">
    <citation type="submission" date="2016-05" db="EMBL/GenBank/DDBJ databases">
        <title>Genomic and physiological characterization of Planctopirus sp. isolated from fresh water lake.</title>
        <authorList>
            <person name="Subhash Y."/>
            <person name="Ramana C."/>
        </authorList>
    </citation>
    <scope>NUCLEOTIDE SEQUENCE [LARGE SCALE GENOMIC DNA]</scope>
    <source>
        <strain evidence="5 6">JC280</strain>
    </source>
</reference>
<dbReference type="Proteomes" id="UP000094828">
    <property type="component" value="Unassembled WGS sequence"/>
</dbReference>
<comment type="catalytic activity">
    <reaction evidence="1">
        <text>2-phosphoglycolate + H2O = glycolate + phosphate</text>
        <dbReference type="Rhea" id="RHEA:14369"/>
        <dbReference type="ChEBI" id="CHEBI:15377"/>
        <dbReference type="ChEBI" id="CHEBI:29805"/>
        <dbReference type="ChEBI" id="CHEBI:43474"/>
        <dbReference type="ChEBI" id="CHEBI:58033"/>
        <dbReference type="EC" id="3.1.3.18"/>
    </reaction>
</comment>
<proteinExistence type="inferred from homology"/>
<evidence type="ECO:0000313" key="5">
    <source>
        <dbReference type="EMBL" id="ODA29296.1"/>
    </source>
</evidence>
<dbReference type="GO" id="GO:0006281">
    <property type="term" value="P:DNA repair"/>
    <property type="evidence" value="ECO:0007669"/>
    <property type="project" value="TreeGrafter"/>
</dbReference>
<dbReference type="AlphaFoldDB" id="A0A1C3E7T3"/>
<dbReference type="InterPro" id="IPR023214">
    <property type="entry name" value="HAD_sf"/>
</dbReference>
<comment type="similarity">
    <text evidence="3">Belongs to the HAD-like hydrolase superfamily. CbbY/CbbZ/Gph/YieH family.</text>
</comment>
<dbReference type="SFLD" id="SFLDG01129">
    <property type="entry name" value="C1.5:_HAD__Beta-PGM__Phosphata"/>
    <property type="match status" value="1"/>
</dbReference>
<dbReference type="PANTHER" id="PTHR43434">
    <property type="entry name" value="PHOSPHOGLYCOLATE PHOSPHATASE"/>
    <property type="match status" value="1"/>
</dbReference>
<comment type="pathway">
    <text evidence="2">Organic acid metabolism; glycolate biosynthesis; glycolate from 2-phosphoglycolate: step 1/1.</text>
</comment>
<dbReference type="Gene3D" id="3.40.50.1000">
    <property type="entry name" value="HAD superfamily/HAD-like"/>
    <property type="match status" value="1"/>
</dbReference>
<gene>
    <name evidence="5" type="ORF">A6X21_09390</name>
</gene>
<dbReference type="SFLD" id="SFLDS00003">
    <property type="entry name" value="Haloacid_Dehalogenase"/>
    <property type="match status" value="1"/>
</dbReference>
<accession>A0A1C3E7T3</accession>
<name>A0A1C3E7T3_9PLAN</name>
<dbReference type="EMBL" id="LYDR01000137">
    <property type="protein sequence ID" value="ODA29296.1"/>
    <property type="molecule type" value="Genomic_DNA"/>
</dbReference>
<dbReference type="RefSeq" id="WP_068850127.1">
    <property type="nucleotide sequence ID" value="NZ_LYDR01000137.1"/>
</dbReference>
<dbReference type="PANTHER" id="PTHR43434:SF1">
    <property type="entry name" value="PHOSPHOGLYCOLATE PHOSPHATASE"/>
    <property type="match status" value="1"/>
</dbReference>
<protein>
    <recommendedName>
        <fullName evidence="4">phosphoglycolate phosphatase</fullName>
        <ecNumber evidence="4">3.1.3.18</ecNumber>
    </recommendedName>
</protein>
<dbReference type="InterPro" id="IPR050155">
    <property type="entry name" value="HAD-like_hydrolase_sf"/>
</dbReference>
<evidence type="ECO:0000313" key="6">
    <source>
        <dbReference type="Proteomes" id="UP000094828"/>
    </source>
</evidence>
<dbReference type="Pfam" id="PF00702">
    <property type="entry name" value="Hydrolase"/>
    <property type="match status" value="1"/>
</dbReference>
<dbReference type="EC" id="3.1.3.18" evidence="4"/>
<sequence length="269" mass="29984">MLEVVLSRSVDVPVRLAVFDFDGTLSLVRAGWLPIMLEMMLKHLEPTFTPLEQREHLIPQLRTEILSLNGQPTILQMERLAHSILSRGGTPEHPKFYFDEFAQDLRQTIDHRLEKLSRGEKTMADLALPGAHQFLEALAHRNVTLVLASGTYRPDVVHELGQLGLSHFFEGRVYAPDDGPVVFSKQAVMAEWLAKTNCSPQEMAAFGDGVTEIRACSQLGGYPIGIVGEELNPWVIDHEKSAQLKPAGVQLLTPNYLSQTELLKTLGLQ</sequence>